<dbReference type="GO" id="GO:0004805">
    <property type="term" value="F:trehalose-phosphatase activity"/>
    <property type="evidence" value="ECO:0007669"/>
    <property type="project" value="UniProtKB-EC"/>
</dbReference>
<dbReference type="EMBL" id="JANAFB010000022">
    <property type="protein sequence ID" value="MCP3426294.1"/>
    <property type="molecule type" value="Genomic_DNA"/>
</dbReference>
<comment type="similarity">
    <text evidence="1">In the C-terminal section; belongs to the trehalose phosphatase family.</text>
</comment>
<evidence type="ECO:0000256" key="1">
    <source>
        <dbReference type="ARBA" id="ARBA00006330"/>
    </source>
</evidence>
<dbReference type="Pfam" id="PF02358">
    <property type="entry name" value="Trehalose_PPase"/>
    <property type="match status" value="1"/>
</dbReference>
<dbReference type="PANTHER" id="PTHR10788:SF106">
    <property type="entry name" value="BCDNA.GH08860"/>
    <property type="match status" value="1"/>
</dbReference>
<dbReference type="InterPro" id="IPR003337">
    <property type="entry name" value="Trehalose_PPase"/>
</dbReference>
<dbReference type="AlphaFoldDB" id="A0A9X2KIX6"/>
<proteinExistence type="inferred from homology"/>
<dbReference type="SUPFAM" id="SSF56784">
    <property type="entry name" value="HAD-like"/>
    <property type="match status" value="1"/>
</dbReference>
<organism evidence="3 4">
    <name type="scientific">Rothia santali</name>
    <dbReference type="NCBI Taxonomy" id="2949643"/>
    <lineage>
        <taxon>Bacteria</taxon>
        <taxon>Bacillati</taxon>
        <taxon>Actinomycetota</taxon>
        <taxon>Actinomycetes</taxon>
        <taxon>Micrococcales</taxon>
        <taxon>Micrococcaceae</taxon>
        <taxon>Rothia</taxon>
    </lineage>
</organism>
<dbReference type="Proteomes" id="UP001139502">
    <property type="component" value="Unassembled WGS sequence"/>
</dbReference>
<dbReference type="Gene3D" id="3.30.70.1020">
    <property type="entry name" value="Trehalose-6-phosphate phosphatase related protein, domain 2"/>
    <property type="match status" value="1"/>
</dbReference>
<dbReference type="GO" id="GO:0003825">
    <property type="term" value="F:alpha,alpha-trehalose-phosphate synthase (UDP-forming) activity"/>
    <property type="evidence" value="ECO:0007669"/>
    <property type="project" value="TreeGrafter"/>
</dbReference>
<dbReference type="InterPro" id="IPR001830">
    <property type="entry name" value="Glyco_trans_20"/>
</dbReference>
<evidence type="ECO:0000256" key="2">
    <source>
        <dbReference type="ARBA" id="ARBA00008799"/>
    </source>
</evidence>
<dbReference type="NCBIfam" id="TIGR00685">
    <property type="entry name" value="T6PP"/>
    <property type="match status" value="1"/>
</dbReference>
<dbReference type="EC" id="3.1.3.12" evidence="3"/>
<dbReference type="NCBIfam" id="TIGR01484">
    <property type="entry name" value="HAD-SF-IIB"/>
    <property type="match status" value="1"/>
</dbReference>
<dbReference type="InterPro" id="IPR023214">
    <property type="entry name" value="HAD_sf"/>
</dbReference>
<gene>
    <name evidence="3" type="primary">otsB</name>
    <name evidence="3" type="ORF">NBM05_09840</name>
</gene>
<protein>
    <submittedName>
        <fullName evidence="3">Trehalose-phosphatase</fullName>
        <ecNumber evidence="3">3.1.3.12</ecNumber>
    </submittedName>
</protein>
<evidence type="ECO:0000313" key="3">
    <source>
        <dbReference type="EMBL" id="MCP3426294.1"/>
    </source>
</evidence>
<dbReference type="Pfam" id="PF00982">
    <property type="entry name" value="Glyco_transf_20"/>
    <property type="match status" value="1"/>
</dbReference>
<keyword evidence="4" id="KW-1185">Reference proteome</keyword>
<dbReference type="RefSeq" id="WP_254166882.1">
    <property type="nucleotide sequence ID" value="NZ_JANAFB010000022.1"/>
</dbReference>
<dbReference type="PANTHER" id="PTHR10788">
    <property type="entry name" value="TREHALOSE-6-PHOSPHATE SYNTHASE"/>
    <property type="match status" value="1"/>
</dbReference>
<dbReference type="InterPro" id="IPR036412">
    <property type="entry name" value="HAD-like_sf"/>
</dbReference>
<dbReference type="Gene3D" id="3.40.50.2000">
    <property type="entry name" value="Glycogen Phosphorylase B"/>
    <property type="match status" value="3"/>
</dbReference>
<dbReference type="GO" id="GO:0005992">
    <property type="term" value="P:trehalose biosynthetic process"/>
    <property type="evidence" value="ECO:0007669"/>
    <property type="project" value="InterPro"/>
</dbReference>
<reference evidence="3" key="1">
    <citation type="submission" date="2022-06" db="EMBL/GenBank/DDBJ databases">
        <title>Rothia sp. isolated from sandalwood seedling.</title>
        <authorList>
            <person name="Tuikhar N."/>
            <person name="Kirdat K."/>
            <person name="Thorat V."/>
            <person name="Swetha P."/>
            <person name="Padma S."/>
            <person name="Sundararaj R."/>
            <person name="Yadav A."/>
        </authorList>
    </citation>
    <scope>NUCLEOTIDE SEQUENCE</scope>
    <source>
        <strain evidence="3">AR01</strain>
    </source>
</reference>
<sequence length="823" mass="91808">MRSTDHPEDSAPEDRAEHGAYDFVVVANRLPVDRATDEEGNAAWRRSPGGLVSALAPVMAVHDGAWVGWHGAADETLEPFDHDVFHLVPVPLSAEEVERYYEGFSNATIWPLYHDVIAPPEFHRTWWDTYREINRRFAEAAASNATQGGTVWIQDYQLQLVPAMLRHLRPDLTIGFFDHIPFPPVEIFAQLPWRRQILTGLLGADLLGFQRPGDAANFRRCCDRMLGIQFDGERAEVTQTPDDDVAEDTRNERLRRAYTRSMPNVTSRRSARQKRLDKALPTWISRASSYPISIDFEGVAQMASRPETKRRARQIREELGNPETVYLGVDRLDYTKGIRHRLKAYGELLNDGDLTVESSAMIQVASPSRERVESYIQLREQIEGMVGRLNGQFDTMSHTAIRYLHHGYPFEEMVALYLATDVMVVSSLRDGMNLVAKEFVTSHLDNSGVLVLSEFTGAAEQLPDAILINPHDIDGFKEALLYAKEMPDLEMRQRMHRMREQIFSHDVEDWSTRFLDDLARTREDKLGPEPTTDELPTVPVPIAAQDLGHGPFPNRVIEEELQRIAAADTLLVAMDFDGTLAPFTVNPEESKALPLSQSSLEDIARQPGTHVALISGRPMAFLREVADPNGLMLLSGSHGGEFDFSAAGEESPNLELSDEEKKALDQACSAVEALVSRYPGSEIEYKPAGVAFHTRPMADQVFAETAEAEAVRVLKEIPGVHLTPGENVVECAVLAVDKGDAMKMFMEFTGADSTLFAGDDLTDEHALGVLASPDLGIKVGRAESIARTRLTGPEAMSHALARLAHLRRKHTRQLNRIETDQEG</sequence>
<accession>A0A9X2KIX6</accession>
<dbReference type="SUPFAM" id="SSF53756">
    <property type="entry name" value="UDP-Glycosyltransferase/glycogen phosphorylase"/>
    <property type="match status" value="1"/>
</dbReference>
<comment type="caution">
    <text evidence="3">The sequence shown here is derived from an EMBL/GenBank/DDBJ whole genome shotgun (WGS) entry which is preliminary data.</text>
</comment>
<dbReference type="Gene3D" id="3.40.50.1000">
    <property type="entry name" value="HAD superfamily/HAD-like"/>
    <property type="match status" value="1"/>
</dbReference>
<dbReference type="CDD" id="cd03788">
    <property type="entry name" value="GT20_TPS"/>
    <property type="match status" value="1"/>
</dbReference>
<comment type="similarity">
    <text evidence="2">Belongs to the glycosyltransferase 20 family.</text>
</comment>
<name>A0A9X2KIX6_9MICC</name>
<dbReference type="InterPro" id="IPR006379">
    <property type="entry name" value="HAD-SF_hydro_IIB"/>
</dbReference>
<keyword evidence="3" id="KW-0378">Hydrolase</keyword>
<evidence type="ECO:0000313" key="4">
    <source>
        <dbReference type="Proteomes" id="UP001139502"/>
    </source>
</evidence>